<sequence>MPSGSIDSSHPTLSSLSVLDRAKADQVVALCELCENHDGVAPLNEQALLTLNDGKIHDGIAHVVAEIDGQIVAYALLDSAIPDPQLGALSVAQFMVHPQHRRRGIAWQMAGSLGFDVRPEADADQAERHRAGLLISAWSFGNLPSARTWAEKYGAAPVRQLLIMRRPAAEVPAPRFDAGFTVRPFVEADMAQMLEVNALAFAHHPEQGQMSADDVRARMSEDWFDPEGFLVLEHQERVIGFHWTKQHSAQRGEVYVIGIHPEWSGRGLGRHLLNAGMQHLAQRGVDEIILYVEGDLEHVVRLYRTSGFEIINTDVLYRTTNRT</sequence>
<feature type="binding site" evidence="4">
    <location>
        <begin position="257"/>
        <end position="259"/>
    </location>
    <ligand>
        <name>acetyl-CoA</name>
        <dbReference type="ChEBI" id="CHEBI:57288"/>
        <label>2</label>
    </ligand>
</feature>
<comment type="subunit">
    <text evidence="4">Monomer.</text>
</comment>
<proteinExistence type="inferred from homology"/>
<dbReference type="CDD" id="cd04301">
    <property type="entry name" value="NAT_SF"/>
    <property type="match status" value="2"/>
</dbReference>
<accession>A0A542ZCI8</accession>
<evidence type="ECO:0000313" key="7">
    <source>
        <dbReference type="Proteomes" id="UP000316196"/>
    </source>
</evidence>
<comment type="caution">
    <text evidence="6">The sequence shown here is derived from an EMBL/GenBank/DDBJ whole genome shotgun (WGS) entry which is preliminary data.</text>
</comment>
<feature type="binding site" evidence="4">
    <location>
        <position position="45"/>
    </location>
    <ligand>
        <name>1D-myo-inositol 2-(L-cysteinylamino)-2-deoxy-alpha-D-glucopyranoside</name>
        <dbReference type="ChEBI" id="CHEBI:58887"/>
    </ligand>
</feature>
<dbReference type="Gene3D" id="3.40.630.30">
    <property type="match status" value="1"/>
</dbReference>
<dbReference type="PIRSF" id="PIRSF021524">
    <property type="entry name" value="MSH_acetyltransferase"/>
    <property type="match status" value="1"/>
</dbReference>
<dbReference type="Proteomes" id="UP000316196">
    <property type="component" value="Unassembled WGS sequence"/>
</dbReference>
<dbReference type="NCBIfam" id="TIGR03448">
    <property type="entry name" value="mycothiol_MshD"/>
    <property type="match status" value="1"/>
</dbReference>
<dbReference type="HAMAP" id="MF_01698">
    <property type="entry name" value="MshD"/>
    <property type="match status" value="1"/>
</dbReference>
<organism evidence="6 7">
    <name type="scientific">Propioniferax innocua</name>
    <dbReference type="NCBI Taxonomy" id="1753"/>
    <lineage>
        <taxon>Bacteria</taxon>
        <taxon>Bacillati</taxon>
        <taxon>Actinomycetota</taxon>
        <taxon>Actinomycetes</taxon>
        <taxon>Propionibacteriales</taxon>
        <taxon>Propionibacteriaceae</taxon>
        <taxon>Propioniferax</taxon>
    </lineage>
</organism>
<dbReference type="GO" id="GO:0010125">
    <property type="term" value="P:mycothiol biosynthetic process"/>
    <property type="evidence" value="ECO:0007669"/>
    <property type="project" value="UniProtKB-UniRule"/>
</dbReference>
<reference evidence="6 7" key="1">
    <citation type="submission" date="2019-06" db="EMBL/GenBank/DDBJ databases">
        <title>Sequencing the genomes of 1000 actinobacteria strains.</title>
        <authorList>
            <person name="Klenk H.-P."/>
        </authorList>
    </citation>
    <scope>NUCLEOTIDE SEQUENCE [LARGE SCALE GENOMIC DNA]</scope>
    <source>
        <strain evidence="6 7">DSM 8251</strain>
    </source>
</reference>
<feature type="binding site" evidence="4">
    <location>
        <position position="245"/>
    </location>
    <ligand>
        <name>1D-myo-inositol 2-(L-cysteinylamino)-2-deoxy-alpha-D-glucopyranoside</name>
        <dbReference type="ChEBI" id="CHEBI:58887"/>
    </ligand>
</feature>
<feature type="binding site" evidence="4">
    <location>
        <begin position="264"/>
        <end position="270"/>
    </location>
    <ligand>
        <name>acetyl-CoA</name>
        <dbReference type="ChEBI" id="CHEBI:57288"/>
        <label>2</label>
    </ligand>
</feature>
<dbReference type="InterPro" id="IPR016181">
    <property type="entry name" value="Acyl_CoA_acyltransferase"/>
</dbReference>
<comment type="catalytic activity">
    <reaction evidence="4">
        <text>1D-myo-inositol 2-(L-cysteinylamino)-2-deoxy-alpha-D-glucopyranoside + acetyl-CoA = mycothiol + CoA + H(+)</text>
        <dbReference type="Rhea" id="RHEA:26172"/>
        <dbReference type="ChEBI" id="CHEBI:15378"/>
        <dbReference type="ChEBI" id="CHEBI:16768"/>
        <dbReference type="ChEBI" id="CHEBI:57287"/>
        <dbReference type="ChEBI" id="CHEBI:57288"/>
        <dbReference type="ChEBI" id="CHEBI:58887"/>
        <dbReference type="EC" id="2.3.1.189"/>
    </reaction>
</comment>
<dbReference type="GO" id="GO:0035447">
    <property type="term" value="F:mycothiol synthase activity"/>
    <property type="evidence" value="ECO:0007669"/>
    <property type="project" value="UniProtKB-UniRule"/>
</dbReference>
<gene>
    <name evidence="4" type="primary">mshD</name>
    <name evidence="6" type="ORF">FB460_1926</name>
</gene>
<keyword evidence="7" id="KW-1185">Reference proteome</keyword>
<dbReference type="Pfam" id="PF00583">
    <property type="entry name" value="Acetyltransf_1"/>
    <property type="match status" value="2"/>
</dbReference>
<name>A0A542ZCI8_9ACTN</name>
<protein>
    <recommendedName>
        <fullName evidence="4">Mycothiol acetyltransferase</fullName>
        <shortName evidence="4">MSH acetyltransferase</shortName>
        <ecNumber evidence="4">2.3.1.189</ecNumber>
    </recommendedName>
    <alternativeName>
        <fullName evidence="4">Mycothiol synthase</fullName>
    </alternativeName>
</protein>
<comment type="caution">
    <text evidence="4">Lacks conserved residue(s) required for the propagation of feature annotation.</text>
</comment>
<feature type="binding site" evidence="4">
    <location>
        <position position="253"/>
    </location>
    <ligand>
        <name>1D-myo-inositol 2-(L-cysteinylamino)-2-deoxy-alpha-D-glucopyranoside</name>
        <dbReference type="ChEBI" id="CHEBI:58887"/>
    </ligand>
</feature>
<feature type="domain" description="N-acetyltransferase" evidence="5">
    <location>
        <begin position="180"/>
        <end position="323"/>
    </location>
</feature>
<comment type="similarity">
    <text evidence="4">Belongs to the acetyltransferase family. MshD subfamily.</text>
</comment>
<keyword evidence="1 4" id="KW-0808">Transferase</keyword>
<evidence type="ECO:0000256" key="2">
    <source>
        <dbReference type="ARBA" id="ARBA00022737"/>
    </source>
</evidence>
<feature type="binding site" evidence="4">
    <location>
        <position position="206"/>
    </location>
    <ligand>
        <name>1D-myo-inositol 2-(L-cysteinylamino)-2-deoxy-alpha-D-glucopyranoside</name>
        <dbReference type="ChEBI" id="CHEBI:58887"/>
    </ligand>
</feature>
<dbReference type="EMBL" id="VFOR01000002">
    <property type="protein sequence ID" value="TQL58073.1"/>
    <property type="molecule type" value="Genomic_DNA"/>
</dbReference>
<evidence type="ECO:0000256" key="4">
    <source>
        <dbReference type="HAMAP-Rule" id="MF_01698"/>
    </source>
</evidence>
<dbReference type="RefSeq" id="WP_170210036.1">
    <property type="nucleotide sequence ID" value="NZ_BAAAMD010000004.1"/>
</dbReference>
<dbReference type="PANTHER" id="PTHR43877">
    <property type="entry name" value="AMINOALKYLPHOSPHONATE N-ACETYLTRANSFERASE-RELATED-RELATED"/>
    <property type="match status" value="1"/>
</dbReference>
<dbReference type="EC" id="2.3.1.189" evidence="4"/>
<evidence type="ECO:0000256" key="1">
    <source>
        <dbReference type="ARBA" id="ARBA00022679"/>
    </source>
</evidence>
<keyword evidence="2 4" id="KW-0677">Repeat</keyword>
<dbReference type="PROSITE" id="PS51186">
    <property type="entry name" value="GNAT"/>
    <property type="match status" value="1"/>
</dbReference>
<evidence type="ECO:0000313" key="6">
    <source>
        <dbReference type="EMBL" id="TQL58073.1"/>
    </source>
</evidence>
<comment type="function">
    <text evidence="4">Catalyzes the transfer of acetyl from acetyl-CoA to desacetylmycothiol (Cys-GlcN-Ins) to form mycothiol.</text>
</comment>
<dbReference type="InterPro" id="IPR000182">
    <property type="entry name" value="GNAT_dom"/>
</dbReference>
<dbReference type="InterPro" id="IPR050832">
    <property type="entry name" value="Bact_Acetyltransf"/>
</dbReference>
<evidence type="ECO:0000256" key="3">
    <source>
        <dbReference type="ARBA" id="ARBA00023315"/>
    </source>
</evidence>
<dbReference type="SUPFAM" id="SSF55729">
    <property type="entry name" value="Acyl-CoA N-acyltransferases (Nat)"/>
    <property type="match status" value="1"/>
</dbReference>
<dbReference type="InterPro" id="IPR017813">
    <property type="entry name" value="Mycothiol_AcTrfase"/>
</dbReference>
<evidence type="ECO:0000259" key="5">
    <source>
        <dbReference type="PROSITE" id="PS51186"/>
    </source>
</evidence>
<dbReference type="AlphaFoldDB" id="A0A542ZCI8"/>
<keyword evidence="3 4" id="KW-0012">Acyltransferase</keyword>
<feature type="binding site" evidence="4">
    <location>
        <position position="291"/>
    </location>
    <ligand>
        <name>1D-myo-inositol 2-(L-cysteinylamino)-2-deoxy-alpha-D-glucopyranoside</name>
        <dbReference type="ChEBI" id="CHEBI:58887"/>
    </ligand>
</feature>